<proteinExistence type="predicted"/>
<dbReference type="InterPro" id="IPR058548">
    <property type="entry name" value="MlaB-like_STAS"/>
</dbReference>
<dbReference type="STRING" id="47854.GA0070603_2552"/>
<accession>A0A1C6UWA8</accession>
<dbReference type="AlphaFoldDB" id="A0A1C6UWA8"/>
<name>A0A1C6UWA8_9ACTN</name>
<evidence type="ECO:0000313" key="3">
    <source>
        <dbReference type="Proteomes" id="UP000198605"/>
    </source>
</evidence>
<sequence length="104" mass="11237">MDQGGAPPVFSATAELDGDQLRVRVAGEVDMATADTMYRTVLGESARHVTLDLRSVTFFDSAAIHALVRLAQQFPGTLTVLPSRQVRRVLEISGLGEQDWLAPA</sequence>
<dbReference type="EMBL" id="FMIB01000002">
    <property type="protein sequence ID" value="SCL58109.1"/>
    <property type="molecule type" value="Genomic_DNA"/>
</dbReference>
<feature type="domain" description="STAS" evidence="1">
    <location>
        <begin position="23"/>
        <end position="104"/>
    </location>
</feature>
<dbReference type="Proteomes" id="UP000198605">
    <property type="component" value="Unassembled WGS sequence"/>
</dbReference>
<dbReference type="PROSITE" id="PS50801">
    <property type="entry name" value="STAS"/>
    <property type="match status" value="1"/>
</dbReference>
<dbReference type="Gene3D" id="3.30.750.24">
    <property type="entry name" value="STAS domain"/>
    <property type="match status" value="1"/>
</dbReference>
<protein>
    <submittedName>
        <fullName evidence="2">Anti-anti-sigma factor</fullName>
    </submittedName>
</protein>
<dbReference type="SUPFAM" id="SSF52091">
    <property type="entry name" value="SpoIIaa-like"/>
    <property type="match status" value="1"/>
</dbReference>
<gene>
    <name evidence="2" type="ORF">GA0070603_2552</name>
</gene>
<evidence type="ECO:0000313" key="2">
    <source>
        <dbReference type="EMBL" id="SCL58109.1"/>
    </source>
</evidence>
<reference evidence="3" key="1">
    <citation type="submission" date="2016-06" db="EMBL/GenBank/DDBJ databases">
        <authorList>
            <person name="Varghese N."/>
            <person name="Submissions Spin"/>
        </authorList>
    </citation>
    <scope>NUCLEOTIDE SEQUENCE [LARGE SCALE GENOMIC DNA]</scope>
    <source>
        <strain evidence="3">DSM 44151</strain>
    </source>
</reference>
<dbReference type="InterPro" id="IPR036513">
    <property type="entry name" value="STAS_dom_sf"/>
</dbReference>
<evidence type="ECO:0000259" key="1">
    <source>
        <dbReference type="PROSITE" id="PS50801"/>
    </source>
</evidence>
<dbReference type="CDD" id="cd07043">
    <property type="entry name" value="STAS_anti-anti-sigma_factors"/>
    <property type="match status" value="1"/>
</dbReference>
<organism evidence="2 3">
    <name type="scientific">Micromonospora chersina</name>
    <dbReference type="NCBI Taxonomy" id="47854"/>
    <lineage>
        <taxon>Bacteria</taxon>
        <taxon>Bacillati</taxon>
        <taxon>Actinomycetota</taxon>
        <taxon>Actinomycetes</taxon>
        <taxon>Micromonosporales</taxon>
        <taxon>Micromonosporaceae</taxon>
        <taxon>Micromonospora</taxon>
    </lineage>
</organism>
<dbReference type="GeneID" id="43279196"/>
<dbReference type="InterPro" id="IPR002645">
    <property type="entry name" value="STAS_dom"/>
</dbReference>
<dbReference type="Pfam" id="PF13466">
    <property type="entry name" value="STAS_2"/>
    <property type="match status" value="1"/>
</dbReference>
<dbReference type="RefSeq" id="WP_244282511.1">
    <property type="nucleotide sequence ID" value="NZ_FMIB01000002.1"/>
</dbReference>
<keyword evidence="3" id="KW-1185">Reference proteome</keyword>